<dbReference type="AlphaFoldDB" id="A0A2P6TEJ3"/>
<dbReference type="CDD" id="cd02257">
    <property type="entry name" value="Peptidase_C19"/>
    <property type="match status" value="1"/>
</dbReference>
<evidence type="ECO:0000256" key="8">
    <source>
        <dbReference type="SAM" id="MobiDB-lite"/>
    </source>
</evidence>
<dbReference type="GO" id="GO:0006508">
    <property type="term" value="P:proteolysis"/>
    <property type="evidence" value="ECO:0007669"/>
    <property type="project" value="UniProtKB-KW"/>
</dbReference>
<accession>A0A2P6TEJ3</accession>
<dbReference type="Proteomes" id="UP000239899">
    <property type="component" value="Unassembled WGS sequence"/>
</dbReference>
<dbReference type="Pfam" id="PF00443">
    <property type="entry name" value="UCH"/>
    <property type="match status" value="1"/>
</dbReference>
<feature type="compositionally biased region" description="Basic and acidic residues" evidence="8">
    <location>
        <begin position="21"/>
        <end position="45"/>
    </location>
</feature>
<dbReference type="Gene3D" id="3.90.70.10">
    <property type="entry name" value="Cysteine proteinases"/>
    <property type="match status" value="1"/>
</dbReference>
<dbReference type="InterPro" id="IPR028889">
    <property type="entry name" value="USP"/>
</dbReference>
<proteinExistence type="inferred from homology"/>
<feature type="compositionally biased region" description="Pro residues" evidence="8">
    <location>
        <begin position="258"/>
        <end position="277"/>
    </location>
</feature>
<dbReference type="InterPro" id="IPR018200">
    <property type="entry name" value="USP_CS"/>
</dbReference>
<dbReference type="GO" id="GO:0016579">
    <property type="term" value="P:protein deubiquitination"/>
    <property type="evidence" value="ECO:0007669"/>
    <property type="project" value="InterPro"/>
</dbReference>
<dbReference type="PROSITE" id="PS00973">
    <property type="entry name" value="USP_2"/>
    <property type="match status" value="1"/>
</dbReference>
<feature type="compositionally biased region" description="Low complexity" evidence="8">
    <location>
        <begin position="143"/>
        <end position="195"/>
    </location>
</feature>
<organism evidence="10 11">
    <name type="scientific">Chlorella sorokiniana</name>
    <name type="common">Freshwater green alga</name>
    <dbReference type="NCBI Taxonomy" id="3076"/>
    <lineage>
        <taxon>Eukaryota</taxon>
        <taxon>Viridiplantae</taxon>
        <taxon>Chlorophyta</taxon>
        <taxon>core chlorophytes</taxon>
        <taxon>Trebouxiophyceae</taxon>
        <taxon>Chlorellales</taxon>
        <taxon>Chlorellaceae</taxon>
        <taxon>Chlorella clade</taxon>
        <taxon>Chlorella</taxon>
    </lineage>
</organism>
<comment type="function">
    <text evidence="7">Recognizes and hydrolyzes the peptide bond at the C-terminal Gly of ubiquitin. Involved in the processing of poly-ubiquitin precursors as well as that of ubiquitinated proteins.</text>
</comment>
<evidence type="ECO:0000256" key="5">
    <source>
        <dbReference type="ARBA" id="ARBA00022801"/>
    </source>
</evidence>
<dbReference type="InterPro" id="IPR001394">
    <property type="entry name" value="Peptidase_C19_UCH"/>
</dbReference>
<keyword evidence="11" id="KW-1185">Reference proteome</keyword>
<dbReference type="PROSITE" id="PS50235">
    <property type="entry name" value="USP_3"/>
    <property type="match status" value="1"/>
</dbReference>
<evidence type="ECO:0000256" key="4">
    <source>
        <dbReference type="ARBA" id="ARBA00022786"/>
    </source>
</evidence>
<dbReference type="PROSITE" id="PS00972">
    <property type="entry name" value="USP_1"/>
    <property type="match status" value="1"/>
</dbReference>
<name>A0A2P6TEJ3_CHLSO</name>
<keyword evidence="5 7" id="KW-0378">Hydrolase</keyword>
<feature type="domain" description="USP" evidence="9">
    <location>
        <begin position="279"/>
        <end position="701"/>
    </location>
</feature>
<evidence type="ECO:0000256" key="3">
    <source>
        <dbReference type="ARBA" id="ARBA00022670"/>
    </source>
</evidence>
<keyword evidence="3 7" id="KW-0645">Protease</keyword>
<evidence type="ECO:0000256" key="2">
    <source>
        <dbReference type="ARBA" id="ARBA00009085"/>
    </source>
</evidence>
<feature type="compositionally biased region" description="Basic and acidic residues" evidence="8">
    <location>
        <begin position="56"/>
        <end position="70"/>
    </location>
</feature>
<feature type="region of interest" description="Disordered" evidence="8">
    <location>
        <begin position="341"/>
        <end position="372"/>
    </location>
</feature>
<dbReference type="EC" id="3.4.19.12" evidence="7"/>
<reference evidence="10 11" key="1">
    <citation type="journal article" date="2018" name="Plant J.">
        <title>Genome sequences of Chlorella sorokiniana UTEX 1602 and Micractinium conductrix SAG 241.80: implications to maltose excretion by a green alga.</title>
        <authorList>
            <person name="Arriola M.B."/>
            <person name="Velmurugan N."/>
            <person name="Zhang Y."/>
            <person name="Plunkett M.H."/>
            <person name="Hondzo H."/>
            <person name="Barney B.M."/>
        </authorList>
    </citation>
    <scope>NUCLEOTIDE SEQUENCE [LARGE SCALE GENOMIC DNA]</scope>
    <source>
        <strain evidence="11">UTEX 1602</strain>
    </source>
</reference>
<dbReference type="EMBL" id="LHPG02000020">
    <property type="protein sequence ID" value="PRW21063.1"/>
    <property type="molecule type" value="Genomic_DNA"/>
</dbReference>
<evidence type="ECO:0000259" key="9">
    <source>
        <dbReference type="PROSITE" id="PS50235"/>
    </source>
</evidence>
<dbReference type="SUPFAM" id="SSF54001">
    <property type="entry name" value="Cysteine proteinases"/>
    <property type="match status" value="1"/>
</dbReference>
<evidence type="ECO:0000256" key="6">
    <source>
        <dbReference type="ARBA" id="ARBA00022807"/>
    </source>
</evidence>
<feature type="region of interest" description="Disordered" evidence="8">
    <location>
        <begin position="1"/>
        <end position="224"/>
    </location>
</feature>
<feature type="compositionally biased region" description="Gly residues" evidence="8">
    <location>
        <begin position="46"/>
        <end position="55"/>
    </location>
</feature>
<evidence type="ECO:0000313" key="10">
    <source>
        <dbReference type="EMBL" id="PRW21063.1"/>
    </source>
</evidence>
<keyword evidence="4 7" id="KW-0833">Ubl conjugation pathway</keyword>
<feature type="region of interest" description="Disordered" evidence="8">
    <location>
        <begin position="245"/>
        <end position="278"/>
    </location>
</feature>
<dbReference type="GO" id="GO:0005634">
    <property type="term" value="C:nucleus"/>
    <property type="evidence" value="ECO:0007669"/>
    <property type="project" value="TreeGrafter"/>
</dbReference>
<dbReference type="OrthoDB" id="429671at2759"/>
<sequence>MEGRGYGARAHQQQQPGRVQRQGEGEQGYRPDHRGGYAGRGERDGGYAGRGGRSAGRGEFRDGASRREGARVPAPPRYTGRPGQDPSSQPHVLKPLGLARRQPAEAGAPKQSAASASPHAQQHAASPPVAWKKAERPTNAGNAAPEPAVAPKAAAAGGRTSWAALLQPQDSQAQQQQGLGEAAVPQPAQTAAAKQQQREQQREQQQREQQQREQQQREQQQQAVLQQSSAQGAVAAAPVQPQAAAQAAGTWGRGVPVQPLPPMGPPMPNHPAAPSLPPRGLLNPGNLCFMNSIMQALLGSSRFCQLLMALKAAGGELDPAVSPTLAALAQLAAEFPPLAEAGTAQAAGQQQAADGEAGDEGEEASHVGGSAAAPAGKAAAAAATKAALLGGTPFHPHMLSEVVNAFRPLGGSSMPVNANIVLGPGGGKANGSTPLAPRWEQEDAHDFLEYLVDRMHQELLALAGADTGAGASAGPQSAAAAAAAADAAKAAAEDEWLTKSGRRLTKRQQLRADSETAVSALFRGTYVSTVTCAGHPPSETPEPFVSPTLHILSDSVKMVEDALDELTGPETISGYRPQDHLPPTEATKALRLQRLPPLLVLYLMRFDPANRHQKISKHVGFPPRLKMNSRWLAADSRDRAAEYELIATVTHHGKTIAAGHYTADVKQPGGQWMRFDDGQVFFVSQQQVLVQRPYLLFYQRVA</sequence>
<dbReference type="InterPro" id="IPR038765">
    <property type="entry name" value="Papain-like_cys_pep_sf"/>
</dbReference>
<dbReference type="InterPro" id="IPR050164">
    <property type="entry name" value="Peptidase_C19"/>
</dbReference>
<dbReference type="GO" id="GO:0004843">
    <property type="term" value="F:cysteine-type deubiquitinase activity"/>
    <property type="evidence" value="ECO:0007669"/>
    <property type="project" value="UniProtKB-UniRule"/>
</dbReference>
<gene>
    <name evidence="10" type="ORF">C2E21_8375</name>
</gene>
<comment type="similarity">
    <text evidence="2 7">Belongs to the peptidase C19 family.</text>
</comment>
<comment type="caution">
    <text evidence="10">The sequence shown here is derived from an EMBL/GenBank/DDBJ whole genome shotgun (WGS) entry which is preliminary data.</text>
</comment>
<dbReference type="PANTHER" id="PTHR24006:SF687">
    <property type="entry name" value="UBIQUITIN CARBOXYL-TERMINAL HYDROLASE 10"/>
    <property type="match status" value="1"/>
</dbReference>
<evidence type="ECO:0000256" key="7">
    <source>
        <dbReference type="RuleBase" id="RU366025"/>
    </source>
</evidence>
<dbReference type="GO" id="GO:0005829">
    <property type="term" value="C:cytosol"/>
    <property type="evidence" value="ECO:0007669"/>
    <property type="project" value="TreeGrafter"/>
</dbReference>
<feature type="compositionally biased region" description="Basic and acidic residues" evidence="8">
    <location>
        <begin position="196"/>
        <end position="216"/>
    </location>
</feature>
<feature type="compositionally biased region" description="Low complexity" evidence="8">
    <location>
        <begin position="341"/>
        <end position="355"/>
    </location>
</feature>
<comment type="catalytic activity">
    <reaction evidence="1 7">
        <text>Thiol-dependent hydrolysis of ester, thioester, amide, peptide and isopeptide bonds formed by the C-terminal Gly of ubiquitin (a 76-residue protein attached to proteins as an intracellular targeting signal).</text>
        <dbReference type="EC" id="3.4.19.12"/>
    </reaction>
</comment>
<feature type="compositionally biased region" description="Low complexity" evidence="8">
    <location>
        <begin position="104"/>
        <end position="130"/>
    </location>
</feature>
<evidence type="ECO:0000313" key="11">
    <source>
        <dbReference type="Proteomes" id="UP000239899"/>
    </source>
</evidence>
<keyword evidence="6 7" id="KW-0788">Thiol protease</keyword>
<protein>
    <recommendedName>
        <fullName evidence="7">Ubiquitin carboxyl-terminal hydrolase</fullName>
        <ecNumber evidence="7">3.4.19.12</ecNumber>
    </recommendedName>
</protein>
<evidence type="ECO:0000256" key="1">
    <source>
        <dbReference type="ARBA" id="ARBA00000707"/>
    </source>
</evidence>
<dbReference type="STRING" id="3076.A0A2P6TEJ3"/>
<dbReference type="PANTHER" id="PTHR24006">
    <property type="entry name" value="UBIQUITIN CARBOXYL-TERMINAL HYDROLASE"/>
    <property type="match status" value="1"/>
</dbReference>